<dbReference type="CDD" id="cd00082">
    <property type="entry name" value="HisKA"/>
    <property type="match status" value="1"/>
</dbReference>
<gene>
    <name evidence="20" type="ORF">H5P28_02180</name>
</gene>
<evidence type="ECO:0000256" key="5">
    <source>
        <dbReference type="ARBA" id="ARBA00022553"/>
    </source>
</evidence>
<dbReference type="SMART" id="SM00387">
    <property type="entry name" value="HATPase_c"/>
    <property type="match status" value="1"/>
</dbReference>
<dbReference type="InterPro" id="IPR035965">
    <property type="entry name" value="PAS-like_dom_sf"/>
</dbReference>
<dbReference type="SUPFAM" id="SSF55785">
    <property type="entry name" value="PYP-like sensor domain (PAS domain)"/>
    <property type="match status" value="1"/>
</dbReference>
<dbReference type="Gene3D" id="1.10.287.130">
    <property type="match status" value="1"/>
</dbReference>
<dbReference type="InterPro" id="IPR007895">
    <property type="entry name" value="MASE1"/>
</dbReference>
<evidence type="ECO:0000313" key="20">
    <source>
        <dbReference type="EMBL" id="MBC2593059.1"/>
    </source>
</evidence>
<feature type="domain" description="Response regulatory" evidence="18">
    <location>
        <begin position="886"/>
        <end position="1005"/>
    </location>
</feature>
<keyword evidence="12" id="KW-0902">Two-component regulatory system</keyword>
<dbReference type="InterPro" id="IPR005467">
    <property type="entry name" value="His_kinase_dom"/>
</dbReference>
<evidence type="ECO:0000256" key="14">
    <source>
        <dbReference type="ARBA" id="ARBA00023306"/>
    </source>
</evidence>
<feature type="transmembrane region" description="Helical" evidence="16">
    <location>
        <begin position="204"/>
        <end position="225"/>
    </location>
</feature>
<evidence type="ECO:0000256" key="13">
    <source>
        <dbReference type="ARBA" id="ARBA00023136"/>
    </source>
</evidence>
<keyword evidence="6" id="KW-0808">Transferase</keyword>
<dbReference type="FunFam" id="1.10.287.130:FF:000038">
    <property type="entry name" value="Sensory transduction histidine kinase"/>
    <property type="match status" value="1"/>
</dbReference>
<dbReference type="NCBIfam" id="TIGR00229">
    <property type="entry name" value="sensory_box"/>
    <property type="match status" value="1"/>
</dbReference>
<dbReference type="Gene3D" id="3.30.565.10">
    <property type="entry name" value="Histidine kinase-like ATPase, C-terminal domain"/>
    <property type="match status" value="1"/>
</dbReference>
<keyword evidence="7 16" id="KW-0812">Transmembrane</keyword>
<name>A0A842HA99_9BACT</name>
<evidence type="ECO:0000256" key="16">
    <source>
        <dbReference type="SAM" id="Phobius"/>
    </source>
</evidence>
<evidence type="ECO:0000259" key="18">
    <source>
        <dbReference type="PROSITE" id="PS50110"/>
    </source>
</evidence>
<evidence type="ECO:0000256" key="11">
    <source>
        <dbReference type="ARBA" id="ARBA00022989"/>
    </source>
</evidence>
<keyword evidence="8" id="KW-0547">Nucleotide-binding</keyword>
<dbReference type="SMART" id="SM00065">
    <property type="entry name" value="GAF"/>
    <property type="match status" value="1"/>
</dbReference>
<dbReference type="PANTHER" id="PTHR45339">
    <property type="entry name" value="HYBRID SIGNAL TRANSDUCTION HISTIDINE KINASE J"/>
    <property type="match status" value="1"/>
</dbReference>
<dbReference type="PANTHER" id="PTHR45339:SF1">
    <property type="entry name" value="HYBRID SIGNAL TRANSDUCTION HISTIDINE KINASE J"/>
    <property type="match status" value="1"/>
</dbReference>
<dbReference type="GO" id="GO:0005886">
    <property type="term" value="C:plasma membrane"/>
    <property type="evidence" value="ECO:0007669"/>
    <property type="project" value="UniProtKB-SubCell"/>
</dbReference>
<dbReference type="PROSITE" id="PS50110">
    <property type="entry name" value="RESPONSE_REGULATORY"/>
    <property type="match status" value="1"/>
</dbReference>
<dbReference type="Pfam" id="PF08448">
    <property type="entry name" value="PAS_4"/>
    <property type="match status" value="1"/>
</dbReference>
<dbReference type="PRINTS" id="PR00344">
    <property type="entry name" value="BCTRLSENSOR"/>
</dbReference>
<dbReference type="InterPro" id="IPR001610">
    <property type="entry name" value="PAC"/>
</dbReference>
<keyword evidence="13 16" id="KW-0472">Membrane</keyword>
<proteinExistence type="predicted"/>
<sequence>MAKTPSFAQWQVSGGPVLNMTVLVWKLIAVAAFYLVLAEIGSQMALRALDGYVNLLWPASGLAVAILMRGGLKYILSVFAGYVLWSLWLREQPAAYAISLGAVYAVTSAFGALVLRRALRDDYSLENIRGVFLFILGGPLLVGLLSASLSAAVICALVDTVPWRDYSRLWSPWFLGEGLGILVVTPFLLVWTSRTKINWSNRQFAEVGVWIGVLSFFGIVIFGNWAPTDTLRYPLELVLFPIMAWGAIRFGQRGATTGIVLLSIMAMWELLQVFGPEKKYISQSPEFLWVFVGVISCTSYFLAAVLTELRRREEVSRLNEIRLRGFIDALPDIAFVVTAKGRYLEIFSRENSPLGRRAEGLKGRTFSESWPQVQAREFQAAVDLCLEKRDQISLEYSLEVAGSPYWFEGRIAPITGDQGEEDQVIWVAYDITERKRTEAALVQRDQLLQGVSRASSLLLGVRDMSEAVERALRAIGEHAQVDRVTIFENRFDMDGNQIRPERCYGWARPGFELDPERINADCWQGERRDWYDRMAAHGVVQGVVREMSPNLRRCYEDLGVVTILMTPIHVESYFWGVMVIADCGRERHWEEGETAAIQLAAAGIGAFFVNRQVEEQLRHAKENADRANMAKGEFLAMMSHEIRTPMNAILGFADLLAQTALDPAQMESLSVIDRSGKALLELINNILDYSKIESRGIELEYIPFNLETTIVESLELVLVKAREKGIKVNYTLSGAESYDYVGDPHRLKQIILNLVNNAVKFTQKGQVEVNVRVHSTPASDRERVYVEVADSGIGIAPSKLDRLFQPFSQVDSSTTRKYGGTGLGLVICKRLVEKMGGDIQVTSEVGKGSVFSFDFELTRSGDPVLSRPNIGKTVLTEDFAHDHPLSVLVVEDDPINRKLVQEILARLGYTPDMAEDESEASRLLRKNSYDIVLMDIQLPGRSGLEITRRLRSGEYGKARQDIYVLAVTAFALAEDRRKCLDAGCNDYMAKPLSIVQLKDTLLYVYKLGSTRRLHPDL</sequence>
<dbReference type="Pfam" id="PF00512">
    <property type="entry name" value="HisKA"/>
    <property type="match status" value="1"/>
</dbReference>
<evidence type="ECO:0000259" key="17">
    <source>
        <dbReference type="PROSITE" id="PS50109"/>
    </source>
</evidence>
<reference evidence="20 21" key="1">
    <citation type="submission" date="2020-07" db="EMBL/GenBank/DDBJ databases">
        <authorList>
            <person name="Feng X."/>
        </authorList>
    </citation>
    <scope>NUCLEOTIDE SEQUENCE [LARGE SCALE GENOMIC DNA]</scope>
    <source>
        <strain evidence="20 21">JCM31066</strain>
    </source>
</reference>
<dbReference type="FunFam" id="3.30.565.10:FF:000010">
    <property type="entry name" value="Sensor histidine kinase RcsC"/>
    <property type="match status" value="1"/>
</dbReference>
<dbReference type="GO" id="GO:0000155">
    <property type="term" value="F:phosphorelay sensor kinase activity"/>
    <property type="evidence" value="ECO:0007669"/>
    <property type="project" value="InterPro"/>
</dbReference>
<feature type="transmembrane region" description="Helical" evidence="16">
    <location>
        <begin position="170"/>
        <end position="192"/>
    </location>
</feature>
<evidence type="ECO:0000256" key="4">
    <source>
        <dbReference type="ARBA" id="ARBA00022475"/>
    </source>
</evidence>
<feature type="domain" description="PAC" evidence="19">
    <location>
        <begin position="388"/>
        <end position="443"/>
    </location>
</feature>
<dbReference type="InterPro" id="IPR004358">
    <property type="entry name" value="Sig_transdc_His_kin-like_C"/>
</dbReference>
<dbReference type="InterPro" id="IPR000700">
    <property type="entry name" value="PAS-assoc_C"/>
</dbReference>
<feature type="transmembrane region" description="Helical" evidence="16">
    <location>
        <begin position="131"/>
        <end position="158"/>
    </location>
</feature>
<dbReference type="Pfam" id="PF02518">
    <property type="entry name" value="HATPase_c"/>
    <property type="match status" value="1"/>
</dbReference>
<keyword evidence="21" id="KW-1185">Reference proteome</keyword>
<dbReference type="Proteomes" id="UP000546464">
    <property type="component" value="Unassembled WGS sequence"/>
</dbReference>
<accession>A0A842HA99</accession>
<dbReference type="InterPro" id="IPR013656">
    <property type="entry name" value="PAS_4"/>
</dbReference>
<dbReference type="SUPFAM" id="SSF52172">
    <property type="entry name" value="CheY-like"/>
    <property type="match status" value="1"/>
</dbReference>
<keyword evidence="10" id="KW-0067">ATP-binding</keyword>
<protein>
    <recommendedName>
        <fullName evidence="3">histidine kinase</fullName>
        <ecNumber evidence="3">2.7.13.3</ecNumber>
    </recommendedName>
</protein>
<keyword evidence="9" id="KW-0418">Kinase</keyword>
<organism evidence="20 21">
    <name type="scientific">Ruficoccus amylovorans</name>
    <dbReference type="NCBI Taxonomy" id="1804625"/>
    <lineage>
        <taxon>Bacteria</taxon>
        <taxon>Pseudomonadati</taxon>
        <taxon>Verrucomicrobiota</taxon>
        <taxon>Opitutia</taxon>
        <taxon>Puniceicoccales</taxon>
        <taxon>Cerasicoccaceae</taxon>
        <taxon>Ruficoccus</taxon>
    </lineage>
</organism>
<evidence type="ECO:0000256" key="15">
    <source>
        <dbReference type="PROSITE-ProRule" id="PRU00169"/>
    </source>
</evidence>
<keyword evidence="14" id="KW-0131">Cell cycle</keyword>
<dbReference type="Pfam" id="PF00072">
    <property type="entry name" value="Response_reg"/>
    <property type="match status" value="1"/>
</dbReference>
<dbReference type="InterPro" id="IPR003661">
    <property type="entry name" value="HisK_dim/P_dom"/>
</dbReference>
<evidence type="ECO:0000313" key="21">
    <source>
        <dbReference type="Proteomes" id="UP000546464"/>
    </source>
</evidence>
<evidence type="ECO:0000256" key="10">
    <source>
        <dbReference type="ARBA" id="ARBA00022840"/>
    </source>
</evidence>
<dbReference type="CDD" id="cd17546">
    <property type="entry name" value="REC_hyHK_CKI1_RcsC-like"/>
    <property type="match status" value="1"/>
</dbReference>
<comment type="subcellular location">
    <subcellularLocation>
        <location evidence="2">Cell membrane</location>
        <topology evidence="2">Multi-pass membrane protein</topology>
    </subcellularLocation>
</comment>
<dbReference type="EMBL" id="JACHVB010000012">
    <property type="protein sequence ID" value="MBC2593059.1"/>
    <property type="molecule type" value="Genomic_DNA"/>
</dbReference>
<evidence type="ECO:0000256" key="6">
    <source>
        <dbReference type="ARBA" id="ARBA00022679"/>
    </source>
</evidence>
<comment type="caution">
    <text evidence="20">The sequence shown here is derived from an EMBL/GenBank/DDBJ whole genome shotgun (WGS) entry which is preliminary data.</text>
</comment>
<evidence type="ECO:0000256" key="8">
    <source>
        <dbReference type="ARBA" id="ARBA00022741"/>
    </source>
</evidence>
<evidence type="ECO:0000256" key="3">
    <source>
        <dbReference type="ARBA" id="ARBA00012438"/>
    </source>
</evidence>
<dbReference type="CDD" id="cd00130">
    <property type="entry name" value="PAS"/>
    <property type="match status" value="1"/>
</dbReference>
<feature type="transmembrane region" description="Helical" evidence="16">
    <location>
        <begin position="287"/>
        <end position="307"/>
    </location>
</feature>
<feature type="modified residue" description="4-aspartylphosphate" evidence="15">
    <location>
        <position position="935"/>
    </location>
</feature>
<dbReference type="SMART" id="SM00086">
    <property type="entry name" value="PAC"/>
    <property type="match status" value="1"/>
</dbReference>
<dbReference type="GO" id="GO:0005524">
    <property type="term" value="F:ATP binding"/>
    <property type="evidence" value="ECO:0007669"/>
    <property type="project" value="UniProtKB-KW"/>
</dbReference>
<dbReference type="InterPro" id="IPR003018">
    <property type="entry name" value="GAF"/>
</dbReference>
<dbReference type="Pfam" id="PF05231">
    <property type="entry name" value="MASE1"/>
    <property type="match status" value="1"/>
</dbReference>
<feature type="transmembrane region" description="Helical" evidence="16">
    <location>
        <begin position="255"/>
        <end position="275"/>
    </location>
</feature>
<dbReference type="Pfam" id="PF01590">
    <property type="entry name" value="GAF"/>
    <property type="match status" value="1"/>
</dbReference>
<dbReference type="InterPro" id="IPR003594">
    <property type="entry name" value="HATPase_dom"/>
</dbReference>
<feature type="transmembrane region" description="Helical" evidence="16">
    <location>
        <begin position="17"/>
        <end position="37"/>
    </location>
</feature>
<dbReference type="SMART" id="SM00448">
    <property type="entry name" value="REC"/>
    <property type="match status" value="1"/>
</dbReference>
<dbReference type="RefSeq" id="WP_185674058.1">
    <property type="nucleotide sequence ID" value="NZ_JACHVB010000012.1"/>
</dbReference>
<feature type="transmembrane region" description="Helical" evidence="16">
    <location>
        <begin position="71"/>
        <end position="88"/>
    </location>
</feature>
<dbReference type="SMART" id="SM00388">
    <property type="entry name" value="HisKA"/>
    <property type="match status" value="1"/>
</dbReference>
<dbReference type="InterPro" id="IPR011006">
    <property type="entry name" value="CheY-like_superfamily"/>
</dbReference>
<dbReference type="PROSITE" id="PS50109">
    <property type="entry name" value="HIS_KIN"/>
    <property type="match status" value="1"/>
</dbReference>
<keyword evidence="4" id="KW-1003">Cell membrane</keyword>
<evidence type="ECO:0000259" key="19">
    <source>
        <dbReference type="PROSITE" id="PS50113"/>
    </source>
</evidence>
<keyword evidence="5 15" id="KW-0597">Phosphoprotein</keyword>
<evidence type="ECO:0000256" key="2">
    <source>
        <dbReference type="ARBA" id="ARBA00004651"/>
    </source>
</evidence>
<dbReference type="Gene3D" id="3.30.450.40">
    <property type="match status" value="1"/>
</dbReference>
<dbReference type="InterPro" id="IPR036097">
    <property type="entry name" value="HisK_dim/P_sf"/>
</dbReference>
<evidence type="ECO:0000256" key="1">
    <source>
        <dbReference type="ARBA" id="ARBA00000085"/>
    </source>
</evidence>
<dbReference type="InterPro" id="IPR029016">
    <property type="entry name" value="GAF-like_dom_sf"/>
</dbReference>
<dbReference type="PROSITE" id="PS50113">
    <property type="entry name" value="PAC"/>
    <property type="match status" value="1"/>
</dbReference>
<dbReference type="AlphaFoldDB" id="A0A842HA99"/>
<dbReference type="SUPFAM" id="SSF55781">
    <property type="entry name" value="GAF domain-like"/>
    <property type="match status" value="1"/>
</dbReference>
<dbReference type="InterPro" id="IPR001789">
    <property type="entry name" value="Sig_transdc_resp-reg_receiver"/>
</dbReference>
<keyword evidence="11 16" id="KW-1133">Transmembrane helix</keyword>
<dbReference type="SUPFAM" id="SSF55874">
    <property type="entry name" value="ATPase domain of HSP90 chaperone/DNA topoisomerase II/histidine kinase"/>
    <property type="match status" value="1"/>
</dbReference>
<feature type="domain" description="Histidine kinase" evidence="17">
    <location>
        <begin position="637"/>
        <end position="859"/>
    </location>
</feature>
<dbReference type="Gene3D" id="3.40.50.2300">
    <property type="match status" value="1"/>
</dbReference>
<evidence type="ECO:0000256" key="9">
    <source>
        <dbReference type="ARBA" id="ARBA00022777"/>
    </source>
</evidence>
<dbReference type="Gene3D" id="3.30.450.20">
    <property type="entry name" value="PAS domain"/>
    <property type="match status" value="1"/>
</dbReference>
<evidence type="ECO:0000256" key="12">
    <source>
        <dbReference type="ARBA" id="ARBA00023012"/>
    </source>
</evidence>
<dbReference type="EC" id="2.7.13.3" evidence="3"/>
<dbReference type="InterPro" id="IPR036890">
    <property type="entry name" value="HATPase_C_sf"/>
</dbReference>
<dbReference type="SUPFAM" id="SSF47384">
    <property type="entry name" value="Homodimeric domain of signal transducing histidine kinase"/>
    <property type="match status" value="1"/>
</dbReference>
<dbReference type="CDD" id="cd16922">
    <property type="entry name" value="HATPase_EvgS-ArcB-TorS-like"/>
    <property type="match status" value="1"/>
</dbReference>
<feature type="transmembrane region" description="Helical" evidence="16">
    <location>
        <begin position="94"/>
        <end position="119"/>
    </location>
</feature>
<comment type="catalytic activity">
    <reaction evidence="1">
        <text>ATP + protein L-histidine = ADP + protein N-phospho-L-histidine.</text>
        <dbReference type="EC" id="2.7.13.3"/>
    </reaction>
</comment>
<evidence type="ECO:0000256" key="7">
    <source>
        <dbReference type="ARBA" id="ARBA00022692"/>
    </source>
</evidence>
<dbReference type="InterPro" id="IPR000014">
    <property type="entry name" value="PAS"/>
</dbReference>